<feature type="region of interest" description="Disordered" evidence="1">
    <location>
        <begin position="33"/>
        <end position="70"/>
    </location>
</feature>
<keyword evidence="3" id="KW-1185">Reference proteome</keyword>
<proteinExistence type="predicted"/>
<dbReference type="Proteomes" id="UP001283361">
    <property type="component" value="Unassembled WGS sequence"/>
</dbReference>
<feature type="compositionally biased region" description="Basic and acidic residues" evidence="1">
    <location>
        <begin position="33"/>
        <end position="64"/>
    </location>
</feature>
<gene>
    <name evidence="2" type="ORF">RRG08_040156</name>
</gene>
<name>A0AAE1CN45_9GAST</name>
<accession>A0AAE1CN45</accession>
<dbReference type="AlphaFoldDB" id="A0AAE1CN45"/>
<comment type="caution">
    <text evidence="2">The sequence shown here is derived from an EMBL/GenBank/DDBJ whole genome shotgun (WGS) entry which is preliminary data.</text>
</comment>
<protein>
    <submittedName>
        <fullName evidence="2">Uncharacterized protein</fullName>
    </submittedName>
</protein>
<dbReference type="EMBL" id="JAWDGP010007412">
    <property type="protein sequence ID" value="KAK3719856.1"/>
    <property type="molecule type" value="Genomic_DNA"/>
</dbReference>
<evidence type="ECO:0000313" key="2">
    <source>
        <dbReference type="EMBL" id="KAK3719856.1"/>
    </source>
</evidence>
<sequence>MIPPIKPRNVNCMTDAGPGMLSRLLQRRRADKDEIVESTSMRRQELRRERREVGGRNGVQERGEYGGGMR</sequence>
<reference evidence="2" key="1">
    <citation type="journal article" date="2023" name="G3 (Bethesda)">
        <title>A reference genome for the long-term kleptoplast-retaining sea slug Elysia crispata morphotype clarki.</title>
        <authorList>
            <person name="Eastman K.E."/>
            <person name="Pendleton A.L."/>
            <person name="Shaikh M.A."/>
            <person name="Suttiyut T."/>
            <person name="Ogas R."/>
            <person name="Tomko P."/>
            <person name="Gavelis G."/>
            <person name="Widhalm J.R."/>
            <person name="Wisecaver J.H."/>
        </authorList>
    </citation>
    <scope>NUCLEOTIDE SEQUENCE</scope>
    <source>
        <strain evidence="2">ECLA1</strain>
    </source>
</reference>
<organism evidence="2 3">
    <name type="scientific">Elysia crispata</name>
    <name type="common">lettuce slug</name>
    <dbReference type="NCBI Taxonomy" id="231223"/>
    <lineage>
        <taxon>Eukaryota</taxon>
        <taxon>Metazoa</taxon>
        <taxon>Spiralia</taxon>
        <taxon>Lophotrochozoa</taxon>
        <taxon>Mollusca</taxon>
        <taxon>Gastropoda</taxon>
        <taxon>Heterobranchia</taxon>
        <taxon>Euthyneura</taxon>
        <taxon>Panpulmonata</taxon>
        <taxon>Sacoglossa</taxon>
        <taxon>Placobranchoidea</taxon>
        <taxon>Plakobranchidae</taxon>
        <taxon>Elysia</taxon>
    </lineage>
</organism>
<evidence type="ECO:0000313" key="3">
    <source>
        <dbReference type="Proteomes" id="UP001283361"/>
    </source>
</evidence>
<evidence type="ECO:0000256" key="1">
    <source>
        <dbReference type="SAM" id="MobiDB-lite"/>
    </source>
</evidence>